<protein>
    <submittedName>
        <fullName evidence="2">Uncharacterized protein</fullName>
    </submittedName>
</protein>
<comment type="caution">
    <text evidence="2">The sequence shown here is derived from an EMBL/GenBank/DDBJ whole genome shotgun (WGS) entry which is preliminary data.</text>
</comment>
<reference evidence="2 3" key="1">
    <citation type="submission" date="2024-03" db="EMBL/GenBank/DDBJ databases">
        <title>The Acrasis kona genome and developmental transcriptomes reveal deep origins of eukaryotic multicellular pathways.</title>
        <authorList>
            <person name="Sheikh S."/>
            <person name="Fu C.-J."/>
            <person name="Brown M.W."/>
            <person name="Baldauf S.L."/>
        </authorList>
    </citation>
    <scope>NUCLEOTIDE SEQUENCE [LARGE SCALE GENOMIC DNA]</scope>
    <source>
        <strain evidence="2 3">ATCC MYA-3509</strain>
    </source>
</reference>
<accession>A0AAW2Z3D0</accession>
<name>A0AAW2Z3D0_9EUKA</name>
<keyword evidence="3" id="KW-1185">Reference proteome</keyword>
<evidence type="ECO:0000313" key="2">
    <source>
        <dbReference type="EMBL" id="KAL0483419.1"/>
    </source>
</evidence>
<organism evidence="2 3">
    <name type="scientific">Acrasis kona</name>
    <dbReference type="NCBI Taxonomy" id="1008807"/>
    <lineage>
        <taxon>Eukaryota</taxon>
        <taxon>Discoba</taxon>
        <taxon>Heterolobosea</taxon>
        <taxon>Tetramitia</taxon>
        <taxon>Eutetramitia</taxon>
        <taxon>Acrasidae</taxon>
        <taxon>Acrasis</taxon>
    </lineage>
</organism>
<dbReference type="EMBL" id="JAOPGA020000958">
    <property type="protein sequence ID" value="KAL0483419.1"/>
    <property type="molecule type" value="Genomic_DNA"/>
</dbReference>
<evidence type="ECO:0000256" key="1">
    <source>
        <dbReference type="SAM" id="MobiDB-lite"/>
    </source>
</evidence>
<dbReference type="AlphaFoldDB" id="A0AAW2Z3D0"/>
<gene>
    <name evidence="2" type="ORF">AKO1_014765</name>
</gene>
<sequence>MDPISSDQSLRQSEQTKQLLISTTIKESRNPNALVHQFFTKHKSNQPGFNFELIKSIFLLLAELPNSNASSVYELGSNLMQSRDHDEKEKIEIATRLVRFAEVKRDATNFLKFINMLFIMSPSPALYEKIKRVMGSDNSWRESLMKKVMASNPSVETLKSVIECMHIESRFKEAHSLIKKQERNVQVFKSLLIHEIQSLGKRKVDPSIVASTVVDDVIKMIKDEDVFNGKEHVNITLIDAYYRAGYSSILVEALAEKVTRLNVILTANQSYYLRFVSYLQVVVKVFQQSNLVANGSWKTLIDSIMDKHRNKPSFISKINSSRDLFPPGWNVMMRQQQPPQRPPPVVAQRTTTMIQPPNINQQRLQAPSQHQLQQTFRVAPKKK</sequence>
<proteinExistence type="predicted"/>
<feature type="region of interest" description="Disordered" evidence="1">
    <location>
        <begin position="363"/>
        <end position="383"/>
    </location>
</feature>
<evidence type="ECO:0000313" key="3">
    <source>
        <dbReference type="Proteomes" id="UP001431209"/>
    </source>
</evidence>
<dbReference type="Proteomes" id="UP001431209">
    <property type="component" value="Unassembled WGS sequence"/>
</dbReference>
<feature type="compositionally biased region" description="Polar residues" evidence="1">
    <location>
        <begin position="363"/>
        <end position="376"/>
    </location>
</feature>